<dbReference type="Gene3D" id="1.20.1250.90">
    <property type="entry name" value="Thymic stromal lymphopoietin"/>
    <property type="match status" value="1"/>
</dbReference>
<evidence type="ECO:0000313" key="1">
    <source>
        <dbReference type="EMBL" id="KAH1168581.1"/>
    </source>
</evidence>
<gene>
    <name evidence="1" type="ORF">KIL84_013171</name>
</gene>
<proteinExistence type="predicted"/>
<organism evidence="1 2">
    <name type="scientific">Mauremys mutica</name>
    <name type="common">yellowpond turtle</name>
    <dbReference type="NCBI Taxonomy" id="74926"/>
    <lineage>
        <taxon>Eukaryota</taxon>
        <taxon>Metazoa</taxon>
        <taxon>Chordata</taxon>
        <taxon>Craniata</taxon>
        <taxon>Vertebrata</taxon>
        <taxon>Euteleostomi</taxon>
        <taxon>Archelosauria</taxon>
        <taxon>Testudinata</taxon>
        <taxon>Testudines</taxon>
        <taxon>Cryptodira</taxon>
        <taxon>Durocryptodira</taxon>
        <taxon>Testudinoidea</taxon>
        <taxon>Geoemydidae</taxon>
        <taxon>Geoemydinae</taxon>
        <taxon>Mauremys</taxon>
    </lineage>
</organism>
<sequence>MSTYNFSNCNHEAIKDEFLNVISVHLEKLNDQDSHGCGEQEGELLECIQNTIRCCLARSQKEDVWSLTRDILTATCAGYFPGKHVECQEPRSNIHRMKKRKRSQRARPCKKHRLQELRAVLRSYINIKK</sequence>
<reference evidence="1" key="1">
    <citation type="submission" date="2021-09" db="EMBL/GenBank/DDBJ databases">
        <title>The genome of Mauremys mutica provides insights into the evolution of semi-aquatic lifestyle.</title>
        <authorList>
            <person name="Gong S."/>
            <person name="Gao Y."/>
        </authorList>
    </citation>
    <scope>NUCLEOTIDE SEQUENCE</scope>
    <source>
        <strain evidence="1">MM-2020</strain>
        <tissue evidence="1">Muscle</tissue>
    </source>
</reference>
<comment type="caution">
    <text evidence="1">The sequence shown here is derived from an EMBL/GenBank/DDBJ whole genome shotgun (WGS) entry which is preliminary data.</text>
</comment>
<dbReference type="InterPro" id="IPR038329">
    <property type="entry name" value="TSLP_sf"/>
</dbReference>
<evidence type="ECO:0000313" key="2">
    <source>
        <dbReference type="Proteomes" id="UP000827986"/>
    </source>
</evidence>
<accession>A0A9D3WWR8</accession>
<dbReference type="Proteomes" id="UP000827986">
    <property type="component" value="Unassembled WGS sequence"/>
</dbReference>
<dbReference type="AlphaFoldDB" id="A0A9D3WWR8"/>
<dbReference type="EMBL" id="JAHDVG010000485">
    <property type="protein sequence ID" value="KAH1168581.1"/>
    <property type="molecule type" value="Genomic_DNA"/>
</dbReference>
<keyword evidence="2" id="KW-1185">Reference proteome</keyword>
<name>A0A9D3WWR8_9SAUR</name>
<protein>
    <submittedName>
        <fullName evidence="1">Uncharacterized protein</fullName>
    </submittedName>
</protein>